<dbReference type="GeneTree" id="ENSGT00390000001627"/>
<proteinExistence type="inferred from homology"/>
<dbReference type="AlphaFoldDB" id="A0A3B4GJ81"/>
<feature type="compositionally biased region" description="Polar residues" evidence="4">
    <location>
        <begin position="40"/>
        <end position="51"/>
    </location>
</feature>
<dbReference type="GO" id="GO:0032981">
    <property type="term" value="P:mitochondrial respiratory chain complex I assembly"/>
    <property type="evidence" value="ECO:0007669"/>
    <property type="project" value="InterPro"/>
</dbReference>
<reference evidence="7" key="2">
    <citation type="submission" date="2025-04" db="UniProtKB">
        <authorList>
            <consortium name="RefSeq"/>
        </authorList>
    </citation>
    <scope>IDENTIFICATION</scope>
</reference>
<dbReference type="STRING" id="303518.ENSPNYP00000023005"/>
<feature type="region of interest" description="Disordered" evidence="4">
    <location>
        <begin position="19"/>
        <end position="51"/>
    </location>
</feature>
<evidence type="ECO:0000256" key="2">
    <source>
        <dbReference type="ARBA" id="ARBA00011265"/>
    </source>
</evidence>
<dbReference type="CTD" id="29078"/>
<organism evidence="5">
    <name type="scientific">Pundamilia nyererei</name>
    <dbReference type="NCBI Taxonomy" id="303518"/>
    <lineage>
        <taxon>Eukaryota</taxon>
        <taxon>Metazoa</taxon>
        <taxon>Chordata</taxon>
        <taxon>Craniata</taxon>
        <taxon>Vertebrata</taxon>
        <taxon>Euteleostomi</taxon>
        <taxon>Actinopterygii</taxon>
        <taxon>Neopterygii</taxon>
        <taxon>Teleostei</taxon>
        <taxon>Neoteleostei</taxon>
        <taxon>Acanthomorphata</taxon>
        <taxon>Ovalentaria</taxon>
        <taxon>Cichlomorphae</taxon>
        <taxon>Cichliformes</taxon>
        <taxon>Cichlidae</taxon>
        <taxon>African cichlids</taxon>
        <taxon>Pseudocrenilabrinae</taxon>
        <taxon>Haplochromini</taxon>
        <taxon>Pundamilia</taxon>
    </lineage>
</organism>
<comment type="subunit">
    <text evidence="2">Binds calmodulin. Interacts with NDUFAF3.</text>
</comment>
<evidence type="ECO:0000313" key="7">
    <source>
        <dbReference type="RefSeq" id="XP_005745799.1"/>
    </source>
</evidence>
<evidence type="ECO:0000256" key="3">
    <source>
        <dbReference type="ARBA" id="ARBA00021777"/>
    </source>
</evidence>
<dbReference type="Ensembl" id="ENSPNYT00000023572.1">
    <property type="protein sequence ID" value="ENSPNYP00000023005.1"/>
    <property type="gene ID" value="ENSPNYG00000017375.1"/>
</dbReference>
<evidence type="ECO:0000256" key="4">
    <source>
        <dbReference type="SAM" id="MobiDB-lite"/>
    </source>
</evidence>
<dbReference type="Proteomes" id="UP000695023">
    <property type="component" value="Unplaced"/>
</dbReference>
<evidence type="ECO:0000313" key="6">
    <source>
        <dbReference type="Proteomes" id="UP000695023"/>
    </source>
</evidence>
<dbReference type="PANTHER" id="PTHR13338">
    <property type="entry name" value="UPF0240 PROTEIN"/>
    <property type="match status" value="1"/>
</dbReference>
<dbReference type="RefSeq" id="XP_005745799.1">
    <property type="nucleotide sequence ID" value="XM_005745742.2"/>
</dbReference>
<dbReference type="PANTHER" id="PTHR13338:SF4">
    <property type="entry name" value="NADH DEHYDROGENASE [UBIQUINONE] 1 ALPHA SUBCOMPLEX ASSEMBLY FACTOR 4"/>
    <property type="match status" value="1"/>
</dbReference>
<gene>
    <name evidence="5" type="primary">NDUFAF4</name>
    <name evidence="7" type="synonym">ndufaf4</name>
</gene>
<dbReference type="GeneID" id="102205937"/>
<dbReference type="GO" id="GO:0005739">
    <property type="term" value="C:mitochondrion"/>
    <property type="evidence" value="ECO:0007669"/>
    <property type="project" value="TreeGrafter"/>
</dbReference>
<comment type="similarity">
    <text evidence="1">Belongs to the NDUFAF4 family.</text>
</comment>
<sequence>MGARVTRVFRNYNLENRVHRELSKDKPRAAPRHSVKLPPTASSPQEVDSLNQNNAPLLDHLRSVYVESRDPAPAAAEVSKDVTAGREQRRLLKFSVPASPLGLVELTDVPIGKLTIAEALKAVGSHQHQPQTWSPEKIAQEYSLDLKETKALLDFFVPFKVEIIPPKTKKTKQIKAS</sequence>
<feature type="compositionally biased region" description="Basic and acidic residues" evidence="4">
    <location>
        <begin position="19"/>
        <end position="28"/>
    </location>
</feature>
<dbReference type="OrthoDB" id="2434756at2759"/>
<protein>
    <recommendedName>
        <fullName evidence="3">NADH dehydrogenase [ubiquinone] 1 alpha subcomplex assembly factor 4</fullName>
    </recommendedName>
</protein>
<keyword evidence="6" id="KW-1185">Reference proteome</keyword>
<dbReference type="InterPro" id="IPR009622">
    <property type="entry name" value="NDUFAF4"/>
</dbReference>
<accession>A0A3B4GJ81</accession>
<evidence type="ECO:0000256" key="1">
    <source>
        <dbReference type="ARBA" id="ARBA00010698"/>
    </source>
</evidence>
<evidence type="ECO:0000313" key="5">
    <source>
        <dbReference type="Ensembl" id="ENSPNYP00000023005.1"/>
    </source>
</evidence>
<reference evidence="5" key="1">
    <citation type="submission" date="2023-09" db="UniProtKB">
        <authorList>
            <consortium name="Ensembl"/>
        </authorList>
    </citation>
    <scope>IDENTIFICATION</scope>
</reference>
<dbReference type="Pfam" id="PF06784">
    <property type="entry name" value="UPF0240"/>
    <property type="match status" value="1"/>
</dbReference>
<name>A0A3B4GJ81_9CICH</name>